<dbReference type="Proteomes" id="UP000594638">
    <property type="component" value="Unassembled WGS sequence"/>
</dbReference>
<evidence type="ECO:0000256" key="1">
    <source>
        <dbReference type="SAM" id="Phobius"/>
    </source>
</evidence>
<dbReference type="GO" id="GO:0016787">
    <property type="term" value="F:hydrolase activity"/>
    <property type="evidence" value="ECO:0007669"/>
    <property type="project" value="UniProtKB-KW"/>
</dbReference>
<feature type="domain" description="AB hydrolase-1" evidence="2">
    <location>
        <begin position="360"/>
        <end position="595"/>
    </location>
</feature>
<dbReference type="InterPro" id="IPR000073">
    <property type="entry name" value="AB_hydrolase_1"/>
</dbReference>
<dbReference type="GO" id="GO:0016746">
    <property type="term" value="F:acyltransferase activity"/>
    <property type="evidence" value="ECO:0007669"/>
    <property type="project" value="UniProtKB-KW"/>
</dbReference>
<dbReference type="PANTHER" id="PTHR43689:SF8">
    <property type="entry name" value="ALPHA_BETA-HYDROLASES SUPERFAMILY PROTEIN"/>
    <property type="match status" value="1"/>
</dbReference>
<keyword evidence="3" id="KW-0808">Transferase</keyword>
<sequence length="611" mass="67389">MMAKGAWWWEKVLRGVRTVYFMVTMVASLLLESLPLVVAIGDVVVPCLLIPSFTCVNCYSFREHLQRYAFKSSLMDIPLVSIIRSLIITYVYSMCDGVMLSQGPYLGTVTLCSIISILLLALKACLFAVNSQLEAEELTYLSRQRQRLHLKKSWGMPVLFLSSVVFALGHIVVAYRTSCKARRKLLLHRVDPEAALSCKMVFSGYHKVPRSPTPSAGKTFRSNSEMRRKGLGVARDDGELPVSLLADKDSLFVSCKGLMVHYKLSIPGSPSCSLSSTSFVDAPATSISLKTRYTIHRSISSQFHVSTSLHTPLLDDSPTSPLYKDMPILSLDDTGESDDMSNMRSPLLEQDLEANGHFGIVLVHGFGGGVFSWRNLMSILARQVGCAVVAFDRPGWGLTSRPRRRDWEENELPNPYQLDNQVDLLLSFCLEMGFSSVVLIGHDDGGLLALKAAQKVQSSANSKNIEIKGVVLLSVSLSRELVPAFARILLRTSLGKKHLVRPLLRTEITQVVNRRAWYDATKLTTEVLSLYKAPLHVEGWDEALHEIGKLSCETVIPPPNAASLLKAVETLPVLVIAGAEDVIVPLKSVQTMASKLVDSVSPHVTLAFYSL</sequence>
<organism evidence="3 4">
    <name type="scientific">Olea europaea subsp. europaea</name>
    <dbReference type="NCBI Taxonomy" id="158383"/>
    <lineage>
        <taxon>Eukaryota</taxon>
        <taxon>Viridiplantae</taxon>
        <taxon>Streptophyta</taxon>
        <taxon>Embryophyta</taxon>
        <taxon>Tracheophyta</taxon>
        <taxon>Spermatophyta</taxon>
        <taxon>Magnoliopsida</taxon>
        <taxon>eudicotyledons</taxon>
        <taxon>Gunneridae</taxon>
        <taxon>Pentapetalae</taxon>
        <taxon>asterids</taxon>
        <taxon>lamiids</taxon>
        <taxon>Lamiales</taxon>
        <taxon>Oleaceae</taxon>
        <taxon>Oleeae</taxon>
        <taxon>Olea</taxon>
    </lineage>
</organism>
<dbReference type="AlphaFoldDB" id="A0A8S0T2P6"/>
<comment type="caution">
    <text evidence="3">The sequence shown here is derived from an EMBL/GenBank/DDBJ whole genome shotgun (WGS) entry which is preliminary data.</text>
</comment>
<keyword evidence="1" id="KW-1133">Transmembrane helix</keyword>
<evidence type="ECO:0000313" key="3">
    <source>
        <dbReference type="EMBL" id="CAA2999233.1"/>
    </source>
</evidence>
<protein>
    <submittedName>
        <fullName evidence="3">Hydrolase acyltransferase (Alpha beta hydrolase superfamily)</fullName>
    </submittedName>
</protein>
<dbReference type="PANTHER" id="PTHR43689">
    <property type="entry name" value="HYDROLASE"/>
    <property type="match status" value="1"/>
</dbReference>
<accession>A0A8S0T2P6</accession>
<dbReference type="SUPFAM" id="SSF53474">
    <property type="entry name" value="alpha/beta-Hydrolases"/>
    <property type="match status" value="1"/>
</dbReference>
<feature type="transmembrane region" description="Helical" evidence="1">
    <location>
        <begin position="105"/>
        <end position="133"/>
    </location>
</feature>
<feature type="transmembrane region" description="Helical" evidence="1">
    <location>
        <begin position="73"/>
        <end position="93"/>
    </location>
</feature>
<reference evidence="3 4" key="1">
    <citation type="submission" date="2019-12" db="EMBL/GenBank/DDBJ databases">
        <authorList>
            <person name="Alioto T."/>
            <person name="Alioto T."/>
            <person name="Gomez Garrido J."/>
        </authorList>
    </citation>
    <scope>NUCLEOTIDE SEQUENCE [LARGE SCALE GENOMIC DNA]</scope>
</reference>
<feature type="transmembrane region" description="Helical" evidence="1">
    <location>
        <begin position="154"/>
        <end position="175"/>
    </location>
</feature>
<dbReference type="Gramene" id="OE9A060242T4">
    <property type="protein sequence ID" value="OE9A060242C4"/>
    <property type="gene ID" value="OE9A060242"/>
</dbReference>
<dbReference type="EMBL" id="CACTIH010005622">
    <property type="protein sequence ID" value="CAA2999233.1"/>
    <property type="molecule type" value="Genomic_DNA"/>
</dbReference>
<dbReference type="InterPro" id="IPR029058">
    <property type="entry name" value="AB_hydrolase_fold"/>
</dbReference>
<evidence type="ECO:0000259" key="2">
    <source>
        <dbReference type="Pfam" id="PF00561"/>
    </source>
</evidence>
<keyword evidence="3" id="KW-0012">Acyltransferase</keyword>
<dbReference type="OrthoDB" id="19657at2759"/>
<evidence type="ECO:0000313" key="4">
    <source>
        <dbReference type="Proteomes" id="UP000594638"/>
    </source>
</evidence>
<dbReference type="Pfam" id="PF00561">
    <property type="entry name" value="Abhydrolase_1"/>
    <property type="match status" value="1"/>
</dbReference>
<feature type="transmembrane region" description="Helical" evidence="1">
    <location>
        <begin position="37"/>
        <end position="61"/>
    </location>
</feature>
<keyword evidence="1" id="KW-0472">Membrane</keyword>
<keyword evidence="4" id="KW-1185">Reference proteome</keyword>
<keyword evidence="1" id="KW-0812">Transmembrane</keyword>
<keyword evidence="3" id="KW-0378">Hydrolase</keyword>
<proteinExistence type="predicted"/>
<gene>
    <name evidence="3" type="ORF">OLEA9_A060242</name>
</gene>
<dbReference type="Gene3D" id="3.40.50.1820">
    <property type="entry name" value="alpha/beta hydrolase"/>
    <property type="match status" value="1"/>
</dbReference>
<feature type="transmembrane region" description="Helical" evidence="1">
    <location>
        <begin position="12"/>
        <end position="31"/>
    </location>
</feature>
<name>A0A8S0T2P6_OLEEU</name>